<evidence type="ECO:0000313" key="2">
    <source>
        <dbReference type="EMBL" id="AFL66370.1"/>
    </source>
</evidence>
<gene>
    <name evidence="2" type="ORF">Desfe_0465</name>
</gene>
<dbReference type="EMBL" id="CP003321">
    <property type="protein sequence ID" value="AFL66370.1"/>
    <property type="molecule type" value="Genomic_DNA"/>
</dbReference>
<feature type="region of interest" description="Disordered" evidence="1">
    <location>
        <begin position="274"/>
        <end position="298"/>
    </location>
</feature>
<accession>I3XQZ6</accession>
<dbReference type="HOGENOM" id="CLU_932559_0_0_2"/>
<dbReference type="KEGG" id="dfd:Desfe_0465"/>
<dbReference type="OrthoDB" id="19206at2157"/>
<dbReference type="Proteomes" id="UP000006175">
    <property type="component" value="Chromosome"/>
</dbReference>
<evidence type="ECO:0000313" key="3">
    <source>
        <dbReference type="Proteomes" id="UP000006175"/>
    </source>
</evidence>
<feature type="region of interest" description="Disordered" evidence="1">
    <location>
        <begin position="90"/>
        <end position="140"/>
    </location>
</feature>
<dbReference type="GeneID" id="13062154"/>
<organism evidence="2 3">
    <name type="scientific">Desulfurococcus amylolyticus DSM 16532</name>
    <dbReference type="NCBI Taxonomy" id="768672"/>
    <lineage>
        <taxon>Archaea</taxon>
        <taxon>Thermoproteota</taxon>
        <taxon>Thermoprotei</taxon>
        <taxon>Desulfurococcales</taxon>
        <taxon>Desulfurococcaceae</taxon>
        <taxon>Desulfurococcus</taxon>
    </lineage>
</organism>
<protein>
    <submittedName>
        <fullName evidence="2">Uncharacterized protein</fullName>
    </submittedName>
</protein>
<keyword evidence="3" id="KW-1185">Reference proteome</keyword>
<evidence type="ECO:0000256" key="1">
    <source>
        <dbReference type="SAM" id="MobiDB-lite"/>
    </source>
</evidence>
<sequence length="298" mass="33022" precursor="true">MGETIDSIWPCKCWFCRLFTRRVLGYFIKRDLQGLECTGMVGRGDGVVASNELDVAKELKALKEGLEELKRSLAEVKAVIADLTGPFSLYKPPTETPQQRALSPQSQPAPESREVSTGEERHSGVVKESGIATEKPGEKGGQVVREVEGGFERVLGELGRVVREERRRMASYSMKRLIGLIKTVYGIRQMYPRESVESIITVLEKLGVISDNELELLKASMDLVEGNIRQNVSTEETALLMYMLLKNLGVRDEELEEEATKAVLQALMVKRLGARKESASGSGESGKGDSDKWASQQQ</sequence>
<dbReference type="AlphaFoldDB" id="I3XQZ6"/>
<feature type="compositionally biased region" description="Polar residues" evidence="1">
    <location>
        <begin position="96"/>
        <end position="109"/>
    </location>
</feature>
<proteinExistence type="predicted"/>
<dbReference type="RefSeq" id="WP_014767271.1">
    <property type="nucleotide sequence ID" value="NC_018001.1"/>
</dbReference>
<feature type="compositionally biased region" description="Basic and acidic residues" evidence="1">
    <location>
        <begin position="111"/>
        <end position="125"/>
    </location>
</feature>
<reference evidence="2 3" key="1">
    <citation type="journal article" date="2012" name="J. Bacteriol.">
        <title>Complete Genome Sequence of Desulfurococcus fermentans, a Hyperthermophilic Cellulolytic Crenarchaeon Isolated from a Freshwater Hot Spring in Kamchatka, Russia.</title>
        <authorList>
            <person name="Susanti D."/>
            <person name="Johnson E.F."/>
            <person name="Rodriguez J.R."/>
            <person name="Anderson I."/>
            <person name="Perevalova A.A."/>
            <person name="Kyrpides N."/>
            <person name="Lucas S."/>
            <person name="Han J."/>
            <person name="Lapidus A."/>
            <person name="Cheng J.F."/>
            <person name="Goodwin L."/>
            <person name="Pitluck S."/>
            <person name="Mavrommatis K."/>
            <person name="Peters L."/>
            <person name="Land M.L."/>
            <person name="Hauser L."/>
            <person name="Gopalan V."/>
            <person name="Chan P.P."/>
            <person name="Lowe T.M."/>
            <person name="Atomi H."/>
            <person name="Bonch-Osmolovskaya E.A."/>
            <person name="Woyke T."/>
            <person name="Mukhopadhyay B."/>
        </authorList>
    </citation>
    <scope>NUCLEOTIDE SEQUENCE [LARGE SCALE GENOMIC DNA]</scope>
    <source>
        <strain evidence="2 3">DSM 16532</strain>
    </source>
</reference>
<dbReference type="eggNOG" id="arCOG02396">
    <property type="taxonomic scope" value="Archaea"/>
</dbReference>
<name>I3XQZ6_DESAM</name>